<reference evidence="4" key="1">
    <citation type="journal article" date="2020" name="Cell">
        <title>Large-Scale Comparative Analyses of Tick Genomes Elucidate Their Genetic Diversity and Vector Capacities.</title>
        <authorList>
            <consortium name="Tick Genome and Microbiome Consortium (TIGMIC)"/>
            <person name="Jia N."/>
            <person name="Wang J."/>
            <person name="Shi W."/>
            <person name="Du L."/>
            <person name="Sun Y."/>
            <person name="Zhan W."/>
            <person name="Jiang J.F."/>
            <person name="Wang Q."/>
            <person name="Zhang B."/>
            <person name="Ji P."/>
            <person name="Bell-Sakyi L."/>
            <person name="Cui X.M."/>
            <person name="Yuan T.T."/>
            <person name="Jiang B.G."/>
            <person name="Yang W.F."/>
            <person name="Lam T.T."/>
            <person name="Chang Q.C."/>
            <person name="Ding S.J."/>
            <person name="Wang X.J."/>
            <person name="Zhu J.G."/>
            <person name="Ruan X.D."/>
            <person name="Zhao L."/>
            <person name="Wei J.T."/>
            <person name="Ye R.Z."/>
            <person name="Que T.C."/>
            <person name="Du C.H."/>
            <person name="Zhou Y.H."/>
            <person name="Cheng J.X."/>
            <person name="Dai P.F."/>
            <person name="Guo W.B."/>
            <person name="Han X.H."/>
            <person name="Huang E.J."/>
            <person name="Li L.F."/>
            <person name="Wei W."/>
            <person name="Gao Y.C."/>
            <person name="Liu J.Z."/>
            <person name="Shao H.Z."/>
            <person name="Wang X."/>
            <person name="Wang C.C."/>
            <person name="Yang T.C."/>
            <person name="Huo Q.B."/>
            <person name="Li W."/>
            <person name="Chen H.Y."/>
            <person name="Chen S.E."/>
            <person name="Zhou L.G."/>
            <person name="Ni X.B."/>
            <person name="Tian J.H."/>
            <person name="Sheng Y."/>
            <person name="Liu T."/>
            <person name="Pan Y.S."/>
            <person name="Xia L.Y."/>
            <person name="Li J."/>
            <person name="Zhao F."/>
            <person name="Cao W.C."/>
        </authorList>
    </citation>
    <scope>NUCLEOTIDE SEQUENCE</scope>
    <source>
        <strain evidence="4">Rmic-2018</strain>
    </source>
</reference>
<evidence type="ECO:0000259" key="3">
    <source>
        <dbReference type="Pfam" id="PF00135"/>
    </source>
</evidence>
<organism evidence="4 5">
    <name type="scientific">Rhipicephalus microplus</name>
    <name type="common">Cattle tick</name>
    <name type="synonym">Boophilus microplus</name>
    <dbReference type="NCBI Taxonomy" id="6941"/>
    <lineage>
        <taxon>Eukaryota</taxon>
        <taxon>Metazoa</taxon>
        <taxon>Ecdysozoa</taxon>
        <taxon>Arthropoda</taxon>
        <taxon>Chelicerata</taxon>
        <taxon>Arachnida</taxon>
        <taxon>Acari</taxon>
        <taxon>Parasitiformes</taxon>
        <taxon>Ixodida</taxon>
        <taxon>Ixodoidea</taxon>
        <taxon>Ixodidae</taxon>
        <taxon>Rhipicephalinae</taxon>
        <taxon>Rhipicephalus</taxon>
        <taxon>Boophilus</taxon>
    </lineage>
</organism>
<evidence type="ECO:0000256" key="1">
    <source>
        <dbReference type="ARBA" id="ARBA00023180"/>
    </source>
</evidence>
<feature type="transmembrane region" description="Helical" evidence="2">
    <location>
        <begin position="127"/>
        <end position="148"/>
    </location>
</feature>
<evidence type="ECO:0000313" key="5">
    <source>
        <dbReference type="Proteomes" id="UP000821866"/>
    </source>
</evidence>
<feature type="transmembrane region" description="Helical" evidence="2">
    <location>
        <begin position="87"/>
        <end position="107"/>
    </location>
</feature>
<gene>
    <name evidence="4" type="ORF">HPB51_027308</name>
</gene>
<reference evidence="4" key="2">
    <citation type="submission" date="2021-09" db="EMBL/GenBank/DDBJ databases">
        <authorList>
            <person name="Jia N."/>
            <person name="Wang J."/>
            <person name="Shi W."/>
            <person name="Du L."/>
            <person name="Sun Y."/>
            <person name="Zhan W."/>
            <person name="Jiang J."/>
            <person name="Wang Q."/>
            <person name="Zhang B."/>
            <person name="Ji P."/>
            <person name="Sakyi L.B."/>
            <person name="Cui X."/>
            <person name="Yuan T."/>
            <person name="Jiang B."/>
            <person name="Yang W."/>
            <person name="Lam T.T.-Y."/>
            <person name="Chang Q."/>
            <person name="Ding S."/>
            <person name="Wang X."/>
            <person name="Zhu J."/>
            <person name="Ruan X."/>
            <person name="Zhao L."/>
            <person name="Wei J."/>
            <person name="Que T."/>
            <person name="Du C."/>
            <person name="Cheng J."/>
            <person name="Dai P."/>
            <person name="Han X."/>
            <person name="Huang E."/>
            <person name="Gao Y."/>
            <person name="Liu J."/>
            <person name="Shao H."/>
            <person name="Ye R."/>
            <person name="Li L."/>
            <person name="Wei W."/>
            <person name="Wang X."/>
            <person name="Wang C."/>
            <person name="Huo Q."/>
            <person name="Li W."/>
            <person name="Guo W."/>
            <person name="Chen H."/>
            <person name="Chen S."/>
            <person name="Zhou L."/>
            <person name="Zhou L."/>
            <person name="Ni X."/>
            <person name="Tian J."/>
            <person name="Zhou Y."/>
            <person name="Sheng Y."/>
            <person name="Liu T."/>
            <person name="Pan Y."/>
            <person name="Xia L."/>
            <person name="Li J."/>
            <person name="Zhao F."/>
            <person name="Cao W."/>
        </authorList>
    </citation>
    <scope>NUCLEOTIDE SEQUENCE</scope>
    <source>
        <strain evidence="4">Rmic-2018</strain>
        <tissue evidence="4">Larvae</tissue>
    </source>
</reference>
<sequence length="256" mass="27454">MQHPMSPPSVTPSPHTATETSMAHLPFASSSHPMAGQNGITHGAPEHTSAPVLHLPAVSDVIHSFWSMRSGGHSSHSYLGNVKTRDLAFTVALILSASIVALVLVVAYRKGRAEDSNVTAVGRFGKYYGTVSMVHGVAVGTFLGVPYADPRTLRFGAPVPWYLEQEQFDTRSPAPSCAQASPRLDEMNASTSEDCLHLNIWAPACGSRPCSGNRTVVVFIHGGFFQARPGLKDQTIMNPEITSLILQRVESPVSIL</sequence>
<dbReference type="Proteomes" id="UP000821866">
    <property type="component" value="Unassembled WGS sequence"/>
</dbReference>
<proteinExistence type="predicted"/>
<dbReference type="InterPro" id="IPR002018">
    <property type="entry name" value="CarbesteraseB"/>
</dbReference>
<dbReference type="VEuPathDB" id="VectorBase:LOC119185021"/>
<dbReference type="Pfam" id="PF00135">
    <property type="entry name" value="COesterase"/>
    <property type="match status" value="1"/>
</dbReference>
<keyword evidence="2" id="KW-0472">Membrane</keyword>
<keyword evidence="1" id="KW-0325">Glycoprotein</keyword>
<keyword evidence="2" id="KW-1133">Transmembrane helix</keyword>
<keyword evidence="2" id="KW-0812">Transmembrane</keyword>
<dbReference type="InterPro" id="IPR029058">
    <property type="entry name" value="AB_hydrolase_fold"/>
</dbReference>
<evidence type="ECO:0000256" key="2">
    <source>
        <dbReference type="SAM" id="Phobius"/>
    </source>
</evidence>
<comment type="caution">
    <text evidence="4">The sequence shown here is derived from an EMBL/GenBank/DDBJ whole genome shotgun (WGS) entry which is preliminary data.</text>
</comment>
<dbReference type="AlphaFoldDB" id="A0A9J6D0X3"/>
<name>A0A9J6D0X3_RHIMP</name>
<dbReference type="PANTHER" id="PTHR45237:SF2">
    <property type="entry name" value="POSSIBLE PARA-NITROBENZYL ESTERASE"/>
    <property type="match status" value="1"/>
</dbReference>
<dbReference type="Gene3D" id="3.40.50.1820">
    <property type="entry name" value="alpha/beta hydrolase"/>
    <property type="match status" value="1"/>
</dbReference>
<dbReference type="PANTHER" id="PTHR45237">
    <property type="entry name" value="POSSIBLE PARA-NITROBENZYL ESTERASE"/>
    <property type="match status" value="1"/>
</dbReference>
<protein>
    <recommendedName>
        <fullName evidence="3">Carboxylesterase type B domain-containing protein</fullName>
    </recommendedName>
</protein>
<dbReference type="EMBL" id="JABSTU010003933">
    <property type="protein sequence ID" value="KAH7964451.1"/>
    <property type="molecule type" value="Genomic_DNA"/>
</dbReference>
<accession>A0A9J6D0X3</accession>
<evidence type="ECO:0000313" key="4">
    <source>
        <dbReference type="EMBL" id="KAH7964451.1"/>
    </source>
</evidence>
<dbReference type="SUPFAM" id="SSF53474">
    <property type="entry name" value="alpha/beta-Hydrolases"/>
    <property type="match status" value="1"/>
</dbReference>
<feature type="domain" description="Carboxylesterase type B" evidence="3">
    <location>
        <begin position="125"/>
        <end position="227"/>
    </location>
</feature>
<keyword evidence="5" id="KW-1185">Reference proteome</keyword>